<organism evidence="1 2">
    <name type="scientific">Paenibacillus silvae</name>
    <dbReference type="NCBI Taxonomy" id="1325358"/>
    <lineage>
        <taxon>Bacteria</taxon>
        <taxon>Bacillati</taxon>
        <taxon>Bacillota</taxon>
        <taxon>Bacilli</taxon>
        <taxon>Bacillales</taxon>
        <taxon>Paenibacillaceae</taxon>
        <taxon>Paenibacillus</taxon>
    </lineage>
</organism>
<reference evidence="1 2" key="1">
    <citation type="submission" date="2018-06" db="EMBL/GenBank/DDBJ databases">
        <title>Isolation of heavy metals resistant Paenibacillus silvae NC2 from Gold-Copper mine in ZiJin, China.</title>
        <authorList>
            <person name="Xu J."/>
            <person name="Mazhar H.S."/>
            <person name="Rensing C."/>
        </authorList>
    </citation>
    <scope>NUCLEOTIDE SEQUENCE [LARGE SCALE GENOMIC DNA]</scope>
    <source>
        <strain evidence="1 2">NC2</strain>
    </source>
</reference>
<dbReference type="EMBL" id="QKWW01000122">
    <property type="protein sequence ID" value="PZT52163.1"/>
    <property type="molecule type" value="Genomic_DNA"/>
</dbReference>
<evidence type="ECO:0000313" key="1">
    <source>
        <dbReference type="EMBL" id="PZT52163.1"/>
    </source>
</evidence>
<dbReference type="Proteomes" id="UP000249204">
    <property type="component" value="Unassembled WGS sequence"/>
</dbReference>
<accession>A0A2W6Q4C8</accession>
<comment type="caution">
    <text evidence="1">The sequence shown here is derived from an EMBL/GenBank/DDBJ whole genome shotgun (WGS) entry which is preliminary data.</text>
</comment>
<gene>
    <name evidence="1" type="ORF">DN757_28785</name>
</gene>
<dbReference type="RefSeq" id="WP_111273591.1">
    <property type="nucleotide sequence ID" value="NZ_QKWW01000122.1"/>
</dbReference>
<evidence type="ECO:0000313" key="2">
    <source>
        <dbReference type="Proteomes" id="UP000249204"/>
    </source>
</evidence>
<proteinExistence type="predicted"/>
<protein>
    <submittedName>
        <fullName evidence="1">DUF1963 domain-containing protein</fullName>
    </submittedName>
</protein>
<dbReference type="AlphaFoldDB" id="A0A2W6Q4C8"/>
<name>A0A2W6Q4C8_9BACL</name>
<sequence>MTERIPCIREGCEHMILPATAAKTGGYCMPCKQEMEREAHQRYIEANRRDVNLYEGITDAADVLKIMHAPRTYDPLIRYIPYKYSMEQVYLSLSTEQQLEMKRYAMELIRSEDEDAGKDILLYLVCYHNLPLTAEIPELLEREIVYPAVLFKSASNETRDHLIQQVDNDEENRNHILMMLAYIGDEAVVQQFWQWKQSVPDWASELYVAPDRYTLQAGWELTGDGQRRELFITPSYSLYEAGNSDAEGSESENLDGVPISLLVPSSNHCPWCGSSLISLMNLHVQHPALQSVDWRFPQLDVQTCLVCSSYSVMYMEMDAEGKPIWSKHNVKPDGLDEIDVEEIKADVSGLVRSTLNGSVQRRLFHIASEPRQPFHGSEWAMEPSLSQVGGHPGWVQDADYPACPACTATMKAIGQLDGELIQENGEGVYYMFGCEPCQMTAVSYQQS</sequence>